<sequence length="107" mass="11817">DTGSPRRQHQHLQPAGESSDHDYALPSSRPRGLEEAAAAGTETEEEWAAPGGICLHVDRDQVSVEFCSICARRAAASFKITRGVLTRKGLASRRRKQAMVRRKRIHA</sequence>
<evidence type="ECO:0000256" key="1">
    <source>
        <dbReference type="SAM" id="MobiDB-lite"/>
    </source>
</evidence>
<organism evidence="2">
    <name type="scientific">Lamprotornis superbus</name>
    <dbReference type="NCBI Taxonomy" id="245042"/>
    <lineage>
        <taxon>Eukaryota</taxon>
        <taxon>Metazoa</taxon>
        <taxon>Chordata</taxon>
        <taxon>Craniata</taxon>
        <taxon>Vertebrata</taxon>
        <taxon>Euteleostomi</taxon>
        <taxon>Archelosauria</taxon>
        <taxon>Archosauria</taxon>
        <taxon>Dinosauria</taxon>
        <taxon>Saurischia</taxon>
        <taxon>Theropoda</taxon>
        <taxon>Coelurosauria</taxon>
        <taxon>Aves</taxon>
        <taxon>Neognathae</taxon>
        <taxon>Neoaves</taxon>
        <taxon>Telluraves</taxon>
        <taxon>Australaves</taxon>
        <taxon>Passeriformes</taxon>
        <taxon>Sturnidae</taxon>
        <taxon>Lamprotornis</taxon>
    </lineage>
</organism>
<gene>
    <name evidence="3" type="ORF">IHE44_0005602</name>
    <name evidence="2" type="ORF">IHE44_002317</name>
</gene>
<keyword evidence="4" id="KW-1185">Reference proteome</keyword>
<dbReference type="EMBL" id="JADDUC020000002">
    <property type="protein sequence ID" value="KAI1242085.1"/>
    <property type="molecule type" value="Genomic_DNA"/>
</dbReference>
<protein>
    <submittedName>
        <fullName evidence="2">CREB/ATF bZIP transcription factor</fullName>
    </submittedName>
</protein>
<dbReference type="Proteomes" id="UP000618051">
    <property type="component" value="Unassembled WGS sequence"/>
</dbReference>
<feature type="compositionally biased region" description="Basic residues" evidence="1">
    <location>
        <begin position="1"/>
        <end position="10"/>
    </location>
</feature>
<comment type="caution">
    <text evidence="2">The sequence shown here is derived from an EMBL/GenBank/DDBJ whole genome shotgun (WGS) entry which is preliminary data.</text>
</comment>
<feature type="non-terminal residue" evidence="2">
    <location>
        <position position="1"/>
    </location>
</feature>
<dbReference type="OrthoDB" id="6606299at2759"/>
<dbReference type="AlphaFoldDB" id="A0A835NZ36"/>
<evidence type="ECO:0000313" key="4">
    <source>
        <dbReference type="Proteomes" id="UP000618051"/>
    </source>
</evidence>
<reference evidence="3 4" key="2">
    <citation type="journal article" date="2021" name="J. Hered.">
        <title>Feather Gene Expression Elucidates the Developmental Basis of Plumage Iridescence in African Starlings.</title>
        <authorList>
            <person name="Rubenstein D.R."/>
            <person name="Corvelo A."/>
            <person name="MacManes M.D."/>
            <person name="Maia R."/>
            <person name="Narzisi G."/>
            <person name="Rousaki A."/>
            <person name="Vandenabeele P."/>
            <person name="Shawkey M.D."/>
            <person name="Solomon J."/>
        </authorList>
    </citation>
    <scope>NUCLEOTIDE SEQUENCE [LARGE SCALE GENOMIC DNA]</scope>
    <source>
        <strain evidence="3">SS15</strain>
    </source>
</reference>
<feature type="region of interest" description="Disordered" evidence="1">
    <location>
        <begin position="1"/>
        <end position="46"/>
    </location>
</feature>
<evidence type="ECO:0000313" key="2">
    <source>
        <dbReference type="EMBL" id="KAG0127920.1"/>
    </source>
</evidence>
<dbReference type="EMBL" id="JADDUC010000014">
    <property type="protein sequence ID" value="KAG0127920.1"/>
    <property type="molecule type" value="Genomic_DNA"/>
</dbReference>
<name>A0A835NZ36_9PASS</name>
<accession>A0A835NZ36</accession>
<feature type="non-terminal residue" evidence="2">
    <location>
        <position position="107"/>
    </location>
</feature>
<reference evidence="3" key="3">
    <citation type="submission" date="2022-01" db="EMBL/GenBank/DDBJ databases">
        <authorList>
            <person name="Rubenstein D.R."/>
        </authorList>
    </citation>
    <scope>NUCLEOTIDE SEQUENCE</scope>
    <source>
        <strain evidence="3">SS15</strain>
        <tissue evidence="3">Liver</tissue>
    </source>
</reference>
<evidence type="ECO:0000313" key="3">
    <source>
        <dbReference type="EMBL" id="KAI1242085.1"/>
    </source>
</evidence>
<reference evidence="2" key="1">
    <citation type="submission" date="2020-10" db="EMBL/GenBank/DDBJ databases">
        <title>Feather gene expression reveals the developmental basis of iridescence in African starlings.</title>
        <authorList>
            <person name="Rubenstein D.R."/>
        </authorList>
    </citation>
    <scope>NUCLEOTIDE SEQUENCE</scope>
    <source>
        <strain evidence="2">SS15</strain>
        <tissue evidence="2">Liver</tissue>
    </source>
</reference>
<proteinExistence type="predicted"/>